<keyword evidence="1" id="KW-0472">Membrane</keyword>
<feature type="transmembrane region" description="Helical" evidence="1">
    <location>
        <begin position="64"/>
        <end position="88"/>
    </location>
</feature>
<name>A0A1F6BLK9_9BACT</name>
<evidence type="ECO:0000313" key="3">
    <source>
        <dbReference type="Proteomes" id="UP000176273"/>
    </source>
</evidence>
<proteinExistence type="predicted"/>
<gene>
    <name evidence="2" type="ORF">A2110_01865</name>
</gene>
<feature type="transmembrane region" description="Helical" evidence="1">
    <location>
        <begin position="12"/>
        <end position="32"/>
    </location>
</feature>
<feature type="transmembrane region" description="Helical" evidence="1">
    <location>
        <begin position="39"/>
        <end position="58"/>
    </location>
</feature>
<reference evidence="2 3" key="1">
    <citation type="journal article" date="2016" name="Nat. Commun.">
        <title>Thousands of microbial genomes shed light on interconnected biogeochemical processes in an aquifer system.</title>
        <authorList>
            <person name="Anantharaman K."/>
            <person name="Brown C.T."/>
            <person name="Hug L.A."/>
            <person name="Sharon I."/>
            <person name="Castelle C.J."/>
            <person name="Probst A.J."/>
            <person name="Thomas B.C."/>
            <person name="Singh A."/>
            <person name="Wilkins M.J."/>
            <person name="Karaoz U."/>
            <person name="Brodie E.L."/>
            <person name="Williams K.H."/>
            <person name="Hubbard S.S."/>
            <person name="Banfield J.F."/>
        </authorList>
    </citation>
    <scope>NUCLEOTIDE SEQUENCE [LARGE SCALE GENOMIC DNA]</scope>
</reference>
<keyword evidence="1" id="KW-0812">Transmembrane</keyword>
<accession>A0A1F6BLK9</accession>
<comment type="caution">
    <text evidence="2">The sequence shown here is derived from an EMBL/GenBank/DDBJ whole genome shotgun (WGS) entry which is preliminary data.</text>
</comment>
<organism evidence="2 3">
    <name type="scientific">Candidatus Jorgensenbacteria bacterium GWA1_54_12</name>
    <dbReference type="NCBI Taxonomy" id="1798468"/>
    <lineage>
        <taxon>Bacteria</taxon>
        <taxon>Candidatus Joergenseniibacteriota</taxon>
    </lineage>
</organism>
<keyword evidence="1" id="KW-1133">Transmembrane helix</keyword>
<sequence length="92" mass="9315">MVVRVKEITFYMVIGAVLGALLGSAFFLAGALDIMSVPAVALYLALAFGLLFGLIIGFTTCQAASGVVSGVLVALCVFVGAILTLSFAKAVA</sequence>
<dbReference type="EMBL" id="MFKH01000001">
    <property type="protein sequence ID" value="OGG37815.1"/>
    <property type="molecule type" value="Genomic_DNA"/>
</dbReference>
<dbReference type="AlphaFoldDB" id="A0A1F6BLK9"/>
<protein>
    <submittedName>
        <fullName evidence="2">Uncharacterized protein</fullName>
    </submittedName>
</protein>
<evidence type="ECO:0000313" key="2">
    <source>
        <dbReference type="EMBL" id="OGG37815.1"/>
    </source>
</evidence>
<dbReference type="STRING" id="1798468.A2110_01865"/>
<dbReference type="Proteomes" id="UP000176273">
    <property type="component" value="Unassembled WGS sequence"/>
</dbReference>
<evidence type="ECO:0000256" key="1">
    <source>
        <dbReference type="SAM" id="Phobius"/>
    </source>
</evidence>